<dbReference type="Proteomes" id="UP000249748">
    <property type="component" value="Unassembled WGS sequence"/>
</dbReference>
<evidence type="ECO:0000313" key="2">
    <source>
        <dbReference type="Proteomes" id="UP000249748"/>
    </source>
</evidence>
<sequence length="125" mass="13984">MPSSSMLEMLFFLSPSRYPLLRALLVLPLSSKPRHHPKSLICDVYASSSCVNVDTADGKPKFCIWPLCSFYIAIMPAISAYPWSTCPSIRRNSDNSPKHSCFSTSNAFQAATHSMYRNSNKLPHL</sequence>
<accession>A0ACD1IX76</accession>
<protein>
    <submittedName>
        <fullName evidence="1">Uncharacterized protein</fullName>
    </submittedName>
</protein>
<keyword evidence="2" id="KW-1185">Reference proteome</keyword>
<gene>
    <name evidence="1" type="ORF">BO79DRAFT_4199</name>
</gene>
<dbReference type="EMBL" id="KZ824535">
    <property type="protein sequence ID" value="RAK94606.1"/>
    <property type="molecule type" value="Genomic_DNA"/>
</dbReference>
<name>A0ACD1IX76_9EURO</name>
<proteinExistence type="predicted"/>
<organism evidence="1 2">
    <name type="scientific">Aspergillus costaricaensis CBS 115574</name>
    <dbReference type="NCBI Taxonomy" id="1448317"/>
    <lineage>
        <taxon>Eukaryota</taxon>
        <taxon>Fungi</taxon>
        <taxon>Dikarya</taxon>
        <taxon>Ascomycota</taxon>
        <taxon>Pezizomycotina</taxon>
        <taxon>Eurotiomycetes</taxon>
        <taxon>Eurotiomycetidae</taxon>
        <taxon>Eurotiales</taxon>
        <taxon>Aspergillaceae</taxon>
        <taxon>Aspergillus</taxon>
        <taxon>Aspergillus subgen. Circumdati</taxon>
    </lineage>
</organism>
<evidence type="ECO:0000313" key="1">
    <source>
        <dbReference type="EMBL" id="RAK94606.1"/>
    </source>
</evidence>
<reference evidence="1" key="1">
    <citation type="submission" date="2018-02" db="EMBL/GenBank/DDBJ databases">
        <title>The genomes of Aspergillus section Nigri reveals drivers in fungal speciation.</title>
        <authorList>
            <consortium name="DOE Joint Genome Institute"/>
            <person name="Vesth T.C."/>
            <person name="Nybo J."/>
            <person name="Theobald S."/>
            <person name="Brandl J."/>
            <person name="Frisvad J.C."/>
            <person name="Nielsen K.F."/>
            <person name="Lyhne E.K."/>
            <person name="Kogle M.E."/>
            <person name="Kuo A."/>
            <person name="Riley R."/>
            <person name="Clum A."/>
            <person name="Nolan M."/>
            <person name="Lipzen A."/>
            <person name="Salamov A."/>
            <person name="Henrissat B."/>
            <person name="Wiebenga A."/>
            <person name="De vries R.P."/>
            <person name="Grigoriev I.V."/>
            <person name="Mortensen U.H."/>
            <person name="Andersen M.R."/>
            <person name="Baker S.E."/>
        </authorList>
    </citation>
    <scope>NUCLEOTIDE SEQUENCE</scope>
    <source>
        <strain evidence="1">CBS 115574</strain>
    </source>
</reference>